<gene>
    <name evidence="4" type="ORF">ADM99_13990</name>
</gene>
<dbReference type="InterPro" id="IPR025874">
    <property type="entry name" value="DZR"/>
</dbReference>
<organism evidence="4 5">
    <name type="scientific">Leptolinea tardivitalis</name>
    <dbReference type="NCBI Taxonomy" id="229920"/>
    <lineage>
        <taxon>Bacteria</taxon>
        <taxon>Bacillati</taxon>
        <taxon>Chloroflexota</taxon>
        <taxon>Anaerolineae</taxon>
        <taxon>Anaerolineales</taxon>
        <taxon>Anaerolineaceae</taxon>
        <taxon>Leptolinea</taxon>
    </lineage>
</organism>
<dbReference type="AlphaFoldDB" id="A0A0P6WN74"/>
<accession>A0A0P6WN74</accession>
<keyword evidence="5" id="KW-1185">Reference proteome</keyword>
<dbReference type="RefSeq" id="WP_062422142.1">
    <property type="nucleotide sequence ID" value="NZ_BBYA01000010.1"/>
</dbReference>
<feature type="region of interest" description="Disordered" evidence="2">
    <location>
        <begin position="687"/>
        <end position="724"/>
    </location>
</feature>
<evidence type="ECO:0000256" key="1">
    <source>
        <dbReference type="SAM" id="Coils"/>
    </source>
</evidence>
<dbReference type="STRING" id="229920.ADM99_13990"/>
<protein>
    <recommendedName>
        <fullName evidence="3">DZANK-type domain-containing protein</fullName>
    </recommendedName>
</protein>
<proteinExistence type="predicted"/>
<dbReference type="Proteomes" id="UP000050430">
    <property type="component" value="Unassembled WGS sequence"/>
</dbReference>
<dbReference type="Pfam" id="PF12773">
    <property type="entry name" value="DZR"/>
    <property type="match status" value="1"/>
</dbReference>
<feature type="compositionally biased region" description="Polar residues" evidence="2">
    <location>
        <begin position="690"/>
        <end position="706"/>
    </location>
</feature>
<evidence type="ECO:0000259" key="3">
    <source>
        <dbReference type="Pfam" id="PF12773"/>
    </source>
</evidence>
<evidence type="ECO:0000313" key="4">
    <source>
        <dbReference type="EMBL" id="KPL70277.1"/>
    </source>
</evidence>
<dbReference type="EMBL" id="LGCK01000014">
    <property type="protein sequence ID" value="KPL70277.1"/>
    <property type="molecule type" value="Genomic_DNA"/>
</dbReference>
<sequence>MVFNLFGKKCPNCQSPVSSDAKFCSKCGTPLAGGVIKCGVCGTENSGDAKFCRSCGRDLSKNATPEIQRHHWARNDQDFAIRLEADDLPGMLRKGITIEPGLNALLIERGVTRGTIPAGTYLLERPEQKLWDWLTTGIPERATLLMVEVTPTELMFNLGGRFTNDPLPIGANIRMQVEVAEPGKFLTNLLKGREKLSKEDLREFLYPEVVQIADQWLREHSLKELAENPATKAQLDIALEENLKKTFQQVGLVFKNIRTVELNLEPYDKIKGTRSQMALLNMSASVELEYQKLQATTEEDKHRLEEETRLRRAQEEAELRRRWGDIQKLNILENLAEETRKVEEEESKVDLYSRMRQAVMSDKMNEVKSEADFDKFMDDVDYQKLLREKERTDLLQTWKESKEDHDRARLHLMARADVEHEYELIALQTRLKFGQDFQAVENQINIARKHADFDFENRLKESDLALEMNRRNRQDKREDRELEAEDRIRQIDIEEREDKSDFESLKRLTDLELSKNEETRRIAREDELARAEAEQKKWREQWDAQQQKEKSIREDAILLNESLAKLGPDALIAASGLEQAKLIKELKETEILKGMSEEQILAMAAKDSPELAKAFEEKFKAASSGQSSQQMAALYERLLHEKDALLHQSIEQSDKHIQDMKETLDKAAGLSSETSRHAMDSMADMARSLGSGSHQQPPIIINTPSGAVTPAVPSGFGSQAPSNTPANKMCVQCGQFVPADSKHCEHCGHKFEGVD</sequence>
<reference evidence="4 5" key="1">
    <citation type="submission" date="2015-07" db="EMBL/GenBank/DDBJ databases">
        <title>Genome sequence of Leptolinea tardivitalis DSM 16556.</title>
        <authorList>
            <person name="Hemp J."/>
            <person name="Ward L.M."/>
            <person name="Pace L.A."/>
            <person name="Fischer W.W."/>
        </authorList>
    </citation>
    <scope>NUCLEOTIDE SEQUENCE [LARGE SCALE GENOMIC DNA]</scope>
    <source>
        <strain evidence="4 5">YMTK-2</strain>
    </source>
</reference>
<evidence type="ECO:0000313" key="5">
    <source>
        <dbReference type="Proteomes" id="UP000050430"/>
    </source>
</evidence>
<feature type="coiled-coil region" evidence="1">
    <location>
        <begin position="516"/>
        <end position="548"/>
    </location>
</feature>
<name>A0A0P6WN74_9CHLR</name>
<dbReference type="OrthoDB" id="9788304at2"/>
<feature type="coiled-coil region" evidence="1">
    <location>
        <begin position="328"/>
        <end position="355"/>
    </location>
</feature>
<evidence type="ECO:0000256" key="2">
    <source>
        <dbReference type="SAM" id="MobiDB-lite"/>
    </source>
</evidence>
<feature type="domain" description="DZANK-type" evidence="3">
    <location>
        <begin position="10"/>
        <end position="56"/>
    </location>
</feature>
<comment type="caution">
    <text evidence="4">The sequence shown here is derived from an EMBL/GenBank/DDBJ whole genome shotgun (WGS) entry which is preliminary data.</text>
</comment>
<keyword evidence="1" id="KW-0175">Coiled coil</keyword>